<dbReference type="PATRIC" id="fig|74704.6.peg.2331"/>
<sequence length="59" mass="6752">MTILYIISVIIQISQIKISFIPFLAFDQVIIEQGGKGLKLRNLTQTDSDYVTTFFNNKI</sequence>
<organism evidence="1 2">
    <name type="scientific">Staphylococcus cohnii subsp. cohnii</name>
    <dbReference type="NCBI Taxonomy" id="74704"/>
    <lineage>
        <taxon>Bacteria</taxon>
        <taxon>Bacillati</taxon>
        <taxon>Bacillota</taxon>
        <taxon>Bacilli</taxon>
        <taxon>Bacillales</taxon>
        <taxon>Staphylococcaceae</taxon>
        <taxon>Staphylococcus</taxon>
        <taxon>Staphylococcus cohnii species complex</taxon>
    </lineage>
</organism>
<gene>
    <name evidence="1" type="ORF">UF66_2259</name>
</gene>
<reference evidence="1 2" key="1">
    <citation type="submission" date="2015-03" db="EMBL/GenBank/DDBJ databases">
        <title>Genome Assembly of Staphylococcus cohnii subsp. cohnii strain G22B2.</title>
        <authorList>
            <person name="Nair G."/>
            <person name="Kaur G."/>
            <person name="Khatri I."/>
            <person name="Singh N.K."/>
            <person name="Sathyabama S."/>
            <person name="Maurya S.K."/>
            <person name="Subramanian S."/>
            <person name="Agrewala J.N."/>
            <person name="Mayilraj S."/>
        </authorList>
    </citation>
    <scope>NUCLEOTIDE SEQUENCE [LARGE SCALE GENOMIC DNA]</scope>
    <source>
        <strain evidence="1 2">G22B2</strain>
    </source>
</reference>
<dbReference type="Proteomes" id="UP000034455">
    <property type="component" value="Unassembled WGS sequence"/>
</dbReference>
<proteinExistence type="predicted"/>
<evidence type="ECO:0000313" key="2">
    <source>
        <dbReference type="Proteomes" id="UP000034455"/>
    </source>
</evidence>
<comment type="caution">
    <text evidence="1">The sequence shown here is derived from an EMBL/GenBank/DDBJ whole genome shotgun (WGS) entry which is preliminary data.</text>
</comment>
<accession>A0A0M2P4J3</accession>
<evidence type="ECO:0000313" key="1">
    <source>
        <dbReference type="EMBL" id="KKI64858.1"/>
    </source>
</evidence>
<dbReference type="EMBL" id="LAKJ01000005">
    <property type="protein sequence ID" value="KKI64858.1"/>
    <property type="molecule type" value="Genomic_DNA"/>
</dbReference>
<protein>
    <submittedName>
        <fullName evidence="1">Uncharacterized protein</fullName>
    </submittedName>
</protein>
<name>A0A0M2P4J3_STACC</name>
<dbReference type="AlphaFoldDB" id="A0A0M2P4J3"/>